<dbReference type="AlphaFoldDB" id="A0A9Q0G1P6"/>
<proteinExistence type="inferred from homology"/>
<evidence type="ECO:0000256" key="1">
    <source>
        <dbReference type="ARBA" id="ARBA00007469"/>
    </source>
</evidence>
<dbReference type="InterPro" id="IPR051506">
    <property type="entry name" value="ATOS_Transcription_Regulators"/>
</dbReference>
<evidence type="ECO:0000259" key="3">
    <source>
        <dbReference type="Pfam" id="PF13889"/>
    </source>
</evidence>
<dbReference type="PANTHER" id="PTHR13199:SF23">
    <property type="entry name" value="MEIOSIS CHROMOSOME SEGREGATION FAMILY PROTEIN"/>
    <property type="match status" value="1"/>
</dbReference>
<dbReference type="Proteomes" id="UP001141552">
    <property type="component" value="Unassembled WGS sequence"/>
</dbReference>
<dbReference type="Pfam" id="PF13889">
    <property type="entry name" value="Chromosome_seg"/>
    <property type="match status" value="1"/>
</dbReference>
<dbReference type="InterPro" id="IPR036430">
    <property type="entry name" value="RNase_T2-like_sf"/>
</dbReference>
<dbReference type="EMBL" id="JAKUCV010002707">
    <property type="protein sequence ID" value="KAJ4841750.1"/>
    <property type="molecule type" value="Genomic_DNA"/>
</dbReference>
<dbReference type="InterPro" id="IPR033473">
    <property type="entry name" value="Atos-like_C"/>
</dbReference>
<dbReference type="OrthoDB" id="8625101at2759"/>
<comment type="similarity">
    <text evidence="1 2">Belongs to the RNase T2 family.</text>
</comment>
<dbReference type="SUPFAM" id="SSF55895">
    <property type="entry name" value="Ribonuclease Rh-like"/>
    <property type="match status" value="1"/>
</dbReference>
<keyword evidence="5" id="KW-1185">Reference proteome</keyword>
<evidence type="ECO:0000313" key="5">
    <source>
        <dbReference type="Proteomes" id="UP001141552"/>
    </source>
</evidence>
<dbReference type="GO" id="GO:0033897">
    <property type="term" value="F:ribonuclease T2 activity"/>
    <property type="evidence" value="ECO:0007669"/>
    <property type="project" value="InterPro"/>
</dbReference>
<accession>A0A9Q0G1P6</accession>
<dbReference type="Pfam" id="PF00445">
    <property type="entry name" value="Ribonuclease_T2"/>
    <property type="match status" value="1"/>
</dbReference>
<evidence type="ECO:0000256" key="2">
    <source>
        <dbReference type="RuleBase" id="RU004328"/>
    </source>
</evidence>
<reference evidence="4" key="2">
    <citation type="journal article" date="2023" name="Plants (Basel)">
        <title>Annotation of the Turnera subulata (Passifloraceae) Draft Genome Reveals the S-Locus Evolved after the Divergence of Turneroideae from Passifloroideae in a Stepwise Manner.</title>
        <authorList>
            <person name="Henning P.M."/>
            <person name="Roalson E.H."/>
            <person name="Mir W."/>
            <person name="McCubbin A.G."/>
            <person name="Shore J.S."/>
        </authorList>
    </citation>
    <scope>NUCLEOTIDE SEQUENCE</scope>
    <source>
        <strain evidence="4">F60SS</strain>
    </source>
</reference>
<feature type="domain" description="Atos-like C-terminal" evidence="3">
    <location>
        <begin position="256"/>
        <end position="297"/>
    </location>
</feature>
<dbReference type="Gene3D" id="3.90.730.10">
    <property type="entry name" value="Ribonuclease T2-like"/>
    <property type="match status" value="1"/>
</dbReference>
<evidence type="ECO:0000313" key="4">
    <source>
        <dbReference type="EMBL" id="KAJ4841750.1"/>
    </source>
</evidence>
<dbReference type="GO" id="GO:0003723">
    <property type="term" value="F:RNA binding"/>
    <property type="evidence" value="ECO:0007669"/>
    <property type="project" value="InterPro"/>
</dbReference>
<gene>
    <name evidence="4" type="ORF">Tsubulata_003036</name>
</gene>
<protein>
    <recommendedName>
        <fullName evidence="3">Atos-like C-terminal domain-containing protein</fullName>
    </recommendedName>
</protein>
<name>A0A9Q0G1P6_9ROSI</name>
<dbReference type="InterPro" id="IPR001568">
    <property type="entry name" value="RNase_T2-like"/>
</dbReference>
<sequence length="299" mass="33662">MFFYLQNLPTVNSPPPLCFLLGATWPPGFCLADPCTNPLHIRFTLHNMMPKLFGDFDPEEQLVDAWPELRFGNHLRFWHDQWQRHGAFQPLNPVEYFSRTVQLFSTRKVILRLANLTGKGITSPELLKFPDNSFGFGDPLASNLYGLNTSTAVKAGGFGPRSGRTISDPASRIVIDEGASTDYVHSNSSLSGVIINEAESNVSLVMKRLLSHLRKMDAESLVLEKGCSDGDCAGTVQRCKSDPLSVPQKMNSGVEEERKFYLYNDLKVVFPQRHSDTDEGKLNVEYHFPEDPRYFDITN</sequence>
<comment type="caution">
    <text evidence="4">The sequence shown here is derived from an EMBL/GenBank/DDBJ whole genome shotgun (WGS) entry which is preliminary data.</text>
</comment>
<dbReference type="PANTHER" id="PTHR13199">
    <property type="entry name" value="GH03947P"/>
    <property type="match status" value="1"/>
</dbReference>
<reference evidence="4" key="1">
    <citation type="submission" date="2022-02" db="EMBL/GenBank/DDBJ databases">
        <authorList>
            <person name="Henning P.M."/>
            <person name="McCubbin A.G."/>
            <person name="Shore J.S."/>
        </authorList>
    </citation>
    <scope>NUCLEOTIDE SEQUENCE</scope>
    <source>
        <strain evidence="4">F60SS</strain>
        <tissue evidence="4">Leaves</tissue>
    </source>
</reference>
<organism evidence="4 5">
    <name type="scientific">Turnera subulata</name>
    <dbReference type="NCBI Taxonomy" id="218843"/>
    <lineage>
        <taxon>Eukaryota</taxon>
        <taxon>Viridiplantae</taxon>
        <taxon>Streptophyta</taxon>
        <taxon>Embryophyta</taxon>
        <taxon>Tracheophyta</taxon>
        <taxon>Spermatophyta</taxon>
        <taxon>Magnoliopsida</taxon>
        <taxon>eudicotyledons</taxon>
        <taxon>Gunneridae</taxon>
        <taxon>Pentapetalae</taxon>
        <taxon>rosids</taxon>
        <taxon>fabids</taxon>
        <taxon>Malpighiales</taxon>
        <taxon>Passifloraceae</taxon>
        <taxon>Turnera</taxon>
    </lineage>
</organism>